<organism evidence="3 4">
    <name type="scientific">Maioricimonas rarisocia</name>
    <dbReference type="NCBI Taxonomy" id="2528026"/>
    <lineage>
        <taxon>Bacteria</taxon>
        <taxon>Pseudomonadati</taxon>
        <taxon>Planctomycetota</taxon>
        <taxon>Planctomycetia</taxon>
        <taxon>Planctomycetales</taxon>
        <taxon>Planctomycetaceae</taxon>
        <taxon>Maioricimonas</taxon>
    </lineage>
</organism>
<protein>
    <recommendedName>
        <fullName evidence="2">N,N-dimethylformamidase beta subunit-like C-terminal domain-containing protein</fullName>
    </recommendedName>
</protein>
<dbReference type="OrthoDB" id="505641at2"/>
<proteinExistence type="predicted"/>
<evidence type="ECO:0000313" key="4">
    <source>
        <dbReference type="Proteomes" id="UP000320496"/>
    </source>
</evidence>
<sequence>MTHPIDRRDMLRQVTAAGLGSAALNSAAAQPQQQPESAIARENARPGTTDWQLTRVRVNSGAYRTSLIEGYCSHQSIAAGETLSVFVSTDPASRYQLDVYRMGYYGGTGARKVATYGPLEGKPQPVPPIGDKRLRECRWEPSLEITIRDDWPSGVYLGKLTTLPDEGQPYWQSYVIFIVKDDRPADLLFQCSDNTWQAYNRWPVNESLYTHPDGAHSGGVASSFDRPYGKYCQIYDHPLSLGSGEFLLWEFPLCYWLEQQGYDVTYCSNADIRSASDITRSRCFLSVGHDEYWDLRQYHAMKDAIDQGANVLWLSANCVYMVSEFSASSSGQPDRIIERVASYGPLREEELASYGQILGPFDSHGPDERSIIGARTVVPFNGGGDWTCTKPDHWIFADTGMQQGESIPGLVGWEFHGDPDTNRPGLEVVGEGLVWAGGTRPGRWTSTIFPGPKENFVFNASTIWWAQGLASPPGHILPWSHFSRPHGPDPRVQQMTRNLIARGVGRS</sequence>
<gene>
    <name evidence="3" type="ORF">Mal4_58670</name>
</gene>
<dbReference type="Pfam" id="PF20254">
    <property type="entry name" value="DMFA2_C"/>
    <property type="match status" value="1"/>
</dbReference>
<dbReference type="InterPro" id="IPR006311">
    <property type="entry name" value="TAT_signal"/>
</dbReference>
<keyword evidence="4" id="KW-1185">Reference proteome</keyword>
<feature type="domain" description="N,N-dimethylformamidase beta subunit-like C-terminal" evidence="2">
    <location>
        <begin position="97"/>
        <end position="470"/>
    </location>
</feature>
<dbReference type="InterPro" id="IPR046540">
    <property type="entry name" value="DMFA2_C"/>
</dbReference>
<name>A0A517ZGC6_9PLAN</name>
<evidence type="ECO:0000259" key="2">
    <source>
        <dbReference type="Pfam" id="PF20254"/>
    </source>
</evidence>
<feature type="region of interest" description="Disordered" evidence="1">
    <location>
        <begin position="25"/>
        <end position="46"/>
    </location>
</feature>
<reference evidence="3 4" key="1">
    <citation type="submission" date="2019-02" db="EMBL/GenBank/DDBJ databases">
        <title>Deep-cultivation of Planctomycetes and their phenomic and genomic characterization uncovers novel biology.</title>
        <authorList>
            <person name="Wiegand S."/>
            <person name="Jogler M."/>
            <person name="Boedeker C."/>
            <person name="Pinto D."/>
            <person name="Vollmers J."/>
            <person name="Rivas-Marin E."/>
            <person name="Kohn T."/>
            <person name="Peeters S.H."/>
            <person name="Heuer A."/>
            <person name="Rast P."/>
            <person name="Oberbeckmann S."/>
            <person name="Bunk B."/>
            <person name="Jeske O."/>
            <person name="Meyerdierks A."/>
            <person name="Storesund J.E."/>
            <person name="Kallscheuer N."/>
            <person name="Luecker S."/>
            <person name="Lage O.M."/>
            <person name="Pohl T."/>
            <person name="Merkel B.J."/>
            <person name="Hornburger P."/>
            <person name="Mueller R.-W."/>
            <person name="Bruemmer F."/>
            <person name="Labrenz M."/>
            <person name="Spormann A.M."/>
            <person name="Op den Camp H."/>
            <person name="Overmann J."/>
            <person name="Amann R."/>
            <person name="Jetten M.S.M."/>
            <person name="Mascher T."/>
            <person name="Medema M.H."/>
            <person name="Devos D.P."/>
            <person name="Kaster A.-K."/>
            <person name="Ovreas L."/>
            <person name="Rohde M."/>
            <person name="Galperin M.Y."/>
            <person name="Jogler C."/>
        </authorList>
    </citation>
    <scope>NUCLEOTIDE SEQUENCE [LARGE SCALE GENOMIC DNA]</scope>
    <source>
        <strain evidence="3 4">Mal4</strain>
    </source>
</reference>
<feature type="compositionally biased region" description="Low complexity" evidence="1">
    <location>
        <begin position="25"/>
        <end position="40"/>
    </location>
</feature>
<dbReference type="RefSeq" id="WP_145372976.1">
    <property type="nucleotide sequence ID" value="NZ_CP036275.1"/>
</dbReference>
<evidence type="ECO:0000313" key="3">
    <source>
        <dbReference type="EMBL" id="QDU41499.1"/>
    </source>
</evidence>
<dbReference type="Proteomes" id="UP000320496">
    <property type="component" value="Chromosome"/>
</dbReference>
<dbReference type="EMBL" id="CP036275">
    <property type="protein sequence ID" value="QDU41499.1"/>
    <property type="molecule type" value="Genomic_DNA"/>
</dbReference>
<dbReference type="PROSITE" id="PS51318">
    <property type="entry name" value="TAT"/>
    <property type="match status" value="1"/>
</dbReference>
<dbReference type="AlphaFoldDB" id="A0A517ZGC6"/>
<evidence type="ECO:0000256" key="1">
    <source>
        <dbReference type="SAM" id="MobiDB-lite"/>
    </source>
</evidence>
<accession>A0A517ZGC6</accession>
<dbReference type="KEGG" id="mri:Mal4_58670"/>